<dbReference type="InterPro" id="IPR053152">
    <property type="entry name" value="Hydrolase_YcaC-like"/>
</dbReference>
<evidence type="ECO:0000313" key="2">
    <source>
        <dbReference type="EMBL" id="APU13127.1"/>
    </source>
</evidence>
<dbReference type="SUPFAM" id="SSF52499">
    <property type="entry name" value="Isochorismatase-like hydrolases"/>
    <property type="match status" value="1"/>
</dbReference>
<dbReference type="Pfam" id="PF00857">
    <property type="entry name" value="Isochorismatase"/>
    <property type="match status" value="1"/>
</dbReference>
<dbReference type="PANTHER" id="PTHR43559:SF3">
    <property type="entry name" value="HYDROLASE YCAC-RELATED"/>
    <property type="match status" value="1"/>
</dbReference>
<dbReference type="PANTHER" id="PTHR43559">
    <property type="entry name" value="HYDROLASE YCAC-RELATED"/>
    <property type="match status" value="1"/>
</dbReference>
<name>A0AAC9LAL3_9PSEU</name>
<keyword evidence="3" id="KW-1185">Reference proteome</keyword>
<proteinExistence type="predicted"/>
<evidence type="ECO:0000313" key="3">
    <source>
        <dbReference type="Proteomes" id="UP000185511"/>
    </source>
</evidence>
<organism evidence="2 3">
    <name type="scientific">Actinoalloteichus fjordicus</name>
    <dbReference type="NCBI Taxonomy" id="1612552"/>
    <lineage>
        <taxon>Bacteria</taxon>
        <taxon>Bacillati</taxon>
        <taxon>Actinomycetota</taxon>
        <taxon>Actinomycetes</taxon>
        <taxon>Pseudonocardiales</taxon>
        <taxon>Pseudonocardiaceae</taxon>
        <taxon>Actinoalloteichus</taxon>
    </lineage>
</organism>
<protein>
    <submittedName>
        <fullName evidence="2">Nicotinamidase-like amidase</fullName>
    </submittedName>
</protein>
<dbReference type="Proteomes" id="UP000185511">
    <property type="component" value="Chromosome"/>
</dbReference>
<dbReference type="RefSeq" id="WP_075739296.1">
    <property type="nucleotide sequence ID" value="NZ_CP016076.1"/>
</dbReference>
<dbReference type="InterPro" id="IPR000868">
    <property type="entry name" value="Isochorismatase-like_dom"/>
</dbReference>
<dbReference type="KEGG" id="acad:UA74_05255"/>
<reference evidence="3" key="1">
    <citation type="submission" date="2016-06" db="EMBL/GenBank/DDBJ databases">
        <title>Complete genome sequence of Actinoalloteichus fjordicus DSM 46855 (=ADI127-17), type strain of the new species Actinoalloteichus fjordicus.</title>
        <authorList>
            <person name="Ruckert C."/>
            <person name="Nouioui I."/>
            <person name="Willmese J."/>
            <person name="van Wezel G."/>
            <person name="Klenk H.-P."/>
            <person name="Kalinowski J."/>
            <person name="Zotchev S.B."/>
        </authorList>
    </citation>
    <scope>NUCLEOTIDE SEQUENCE [LARGE SCALE GENOMIC DNA]</scope>
    <source>
        <strain evidence="3">ADI127-7</strain>
    </source>
</reference>
<dbReference type="EMBL" id="CP016076">
    <property type="protein sequence ID" value="APU13127.1"/>
    <property type="molecule type" value="Genomic_DNA"/>
</dbReference>
<feature type="domain" description="Isochorismatase-like" evidence="1">
    <location>
        <begin position="18"/>
        <end position="169"/>
    </location>
</feature>
<gene>
    <name evidence="2" type="ORF">UA74_05255</name>
</gene>
<evidence type="ECO:0000259" key="1">
    <source>
        <dbReference type="Pfam" id="PF00857"/>
    </source>
</evidence>
<dbReference type="Gene3D" id="3.40.50.850">
    <property type="entry name" value="Isochorismatase-like"/>
    <property type="match status" value="1"/>
</dbReference>
<dbReference type="AlphaFoldDB" id="A0AAC9LAL3"/>
<dbReference type="InterPro" id="IPR036380">
    <property type="entry name" value="Isochorismatase-like_sf"/>
</dbReference>
<sequence length="221" mass="23643">MTRTAKAGLEALLTPEESVLVLIDHQPFQFANLNSHESTMIVNNVVGLAKLAKGLDVPTVLTTVIEERGGYLIKALQDVFPDQKPINRTLINTWQDRNVVDVVEKTGRKKLIIAGLWTEICVAMPAIQAVGEGYDVFVVTDASGGATAEAHDMAVRRMVQAGVVPITWTVLAGEWQRDWADEARAAVTTPVLAEHGGGSGIALAWELQLLATPPTTGGVGV</sequence>
<accession>A0AAC9LAL3</accession>
<dbReference type="CDD" id="cd01012">
    <property type="entry name" value="YcaC_related"/>
    <property type="match status" value="1"/>
</dbReference>